<dbReference type="EMBL" id="LKAM01000017">
    <property type="protein sequence ID" value="KUM45605.1"/>
    <property type="molecule type" value="Genomic_DNA"/>
</dbReference>
<organism evidence="1">
    <name type="scientific">Picea glauca</name>
    <name type="common">White spruce</name>
    <name type="synonym">Pinus glauca</name>
    <dbReference type="NCBI Taxonomy" id="3330"/>
    <lineage>
        <taxon>Eukaryota</taxon>
        <taxon>Viridiplantae</taxon>
        <taxon>Streptophyta</taxon>
        <taxon>Embryophyta</taxon>
        <taxon>Tracheophyta</taxon>
        <taxon>Spermatophyta</taxon>
        <taxon>Pinopsida</taxon>
        <taxon>Pinidae</taxon>
        <taxon>Conifers I</taxon>
        <taxon>Pinales</taxon>
        <taxon>Pinaceae</taxon>
        <taxon>Picea</taxon>
    </lineage>
</organism>
<sequence length="134" mass="15059">MAIKRMMPRFFSYGKEAVCHQIGRRRCGNRVTGGGPEKHVPGCPESTCDGRDSGYFLRDMAQAHEAWCGARRALLSILVVNVNTQRNRPALERGIDDGTTKVNVTMKVNGKLVLRTNVNVYNNECKWDYEMGLP</sequence>
<keyword evidence="1" id="KW-0496">Mitochondrion</keyword>
<gene>
    <name evidence="1" type="ORF">ABT39_MTgene2441</name>
</gene>
<comment type="caution">
    <text evidence="1">The sequence shown here is derived from an EMBL/GenBank/DDBJ whole genome shotgun (WGS) entry which is preliminary data.</text>
</comment>
<protein>
    <submittedName>
        <fullName evidence="1">Uncharacterized protein</fullName>
    </submittedName>
</protein>
<proteinExistence type="predicted"/>
<accession>A0A117NFQ9</accession>
<name>A0A117NFQ9_PICGL</name>
<dbReference type="AlphaFoldDB" id="A0A117NFQ9"/>
<evidence type="ECO:0000313" key="1">
    <source>
        <dbReference type="EMBL" id="KUM45605.1"/>
    </source>
</evidence>
<geneLocation type="mitochondrion" evidence="1"/>
<reference evidence="1" key="1">
    <citation type="journal article" date="2015" name="Genome Biol. Evol.">
        <title>Organellar Genomes of White Spruce (Picea glauca): Assembly and Annotation.</title>
        <authorList>
            <person name="Jackman S.D."/>
            <person name="Warren R.L."/>
            <person name="Gibb E.A."/>
            <person name="Vandervalk B.P."/>
            <person name="Mohamadi H."/>
            <person name="Chu J."/>
            <person name="Raymond A."/>
            <person name="Pleasance S."/>
            <person name="Coope R."/>
            <person name="Wildung M.R."/>
            <person name="Ritland C.E."/>
            <person name="Bousquet J."/>
            <person name="Jones S.J."/>
            <person name="Bohlmann J."/>
            <person name="Birol I."/>
        </authorList>
    </citation>
    <scope>NUCLEOTIDE SEQUENCE [LARGE SCALE GENOMIC DNA]</scope>
    <source>
        <tissue evidence="1">Flushing bud</tissue>
    </source>
</reference>